<evidence type="ECO:0000313" key="3">
    <source>
        <dbReference type="Proteomes" id="UP000028006"/>
    </source>
</evidence>
<dbReference type="InterPro" id="IPR007803">
    <property type="entry name" value="Asp/Arg/Pro-Hydrxlase"/>
</dbReference>
<name>A0A081N5Y0_9GAMM</name>
<reference evidence="2 3" key="1">
    <citation type="submission" date="2014-06" db="EMBL/GenBank/DDBJ databases">
        <title>Whole Genome Sequences of Three Symbiotic Endozoicomonas Bacteria.</title>
        <authorList>
            <person name="Neave M.J."/>
            <person name="Apprill A."/>
            <person name="Voolstra C.R."/>
        </authorList>
    </citation>
    <scope>NUCLEOTIDE SEQUENCE [LARGE SCALE GENOMIC DNA]</scope>
    <source>
        <strain evidence="2 3">LMG 24815</strain>
    </source>
</reference>
<organism evidence="2 3">
    <name type="scientific">Endozoicomonas montiporae</name>
    <dbReference type="NCBI Taxonomy" id="1027273"/>
    <lineage>
        <taxon>Bacteria</taxon>
        <taxon>Pseudomonadati</taxon>
        <taxon>Pseudomonadota</taxon>
        <taxon>Gammaproteobacteria</taxon>
        <taxon>Oceanospirillales</taxon>
        <taxon>Endozoicomonadaceae</taxon>
        <taxon>Endozoicomonas</taxon>
    </lineage>
</organism>
<keyword evidence="3" id="KW-1185">Reference proteome</keyword>
<dbReference type="EMBL" id="JOKG01000003">
    <property type="protein sequence ID" value="KEQ13853.1"/>
    <property type="molecule type" value="Genomic_DNA"/>
</dbReference>
<dbReference type="AlphaFoldDB" id="A0A081N5Y0"/>
<accession>A0A081N5Y0</accession>
<proteinExistence type="predicted"/>
<sequence length="189" mass="21420">MGIQNFDRLRQDAINLIQSEEWLDHVNLKDYQGSWQVLPIRGLACHIDAHPVLQAFQISNDDSQLYINYPTAEQLPDVIDLFQNLHCDILSARLMKLAPGACIKTHRDNGLCFSMGQVRLHFCLVSNHNVAFTVAGKPLAIQEGELWYINAHEPHSVVNHSNISRIHLVIDCLSNDWLGDRLGTQCSTR</sequence>
<dbReference type="eggNOG" id="COG1917">
    <property type="taxonomic scope" value="Bacteria"/>
</dbReference>
<comment type="caution">
    <text evidence="2">The sequence shown here is derived from an EMBL/GenBank/DDBJ whole genome shotgun (WGS) entry which is preliminary data.</text>
</comment>
<evidence type="ECO:0000313" key="2">
    <source>
        <dbReference type="EMBL" id="KEQ13853.1"/>
    </source>
</evidence>
<dbReference type="Proteomes" id="UP000028006">
    <property type="component" value="Unassembled WGS sequence"/>
</dbReference>
<evidence type="ECO:0000259" key="1">
    <source>
        <dbReference type="Pfam" id="PF05118"/>
    </source>
</evidence>
<dbReference type="Pfam" id="PF05118">
    <property type="entry name" value="Asp_Arg_Hydrox"/>
    <property type="match status" value="1"/>
</dbReference>
<feature type="domain" description="Aspartyl/asparaginy/proline hydroxylase" evidence="1">
    <location>
        <begin position="4"/>
        <end position="173"/>
    </location>
</feature>
<protein>
    <recommendedName>
        <fullName evidence="1">Aspartyl/asparaginy/proline hydroxylase domain-containing protein</fullName>
    </recommendedName>
</protein>
<gene>
    <name evidence="2" type="ORF">GZ77_16450</name>
</gene>
<dbReference type="SUPFAM" id="SSF51197">
    <property type="entry name" value="Clavaminate synthase-like"/>
    <property type="match status" value="1"/>
</dbReference>
<dbReference type="InterPro" id="IPR027443">
    <property type="entry name" value="IPNS-like_sf"/>
</dbReference>
<dbReference type="Gene3D" id="2.60.120.330">
    <property type="entry name" value="B-lactam Antibiotic, Isopenicillin N Synthase, Chain"/>
    <property type="match status" value="1"/>
</dbReference>